<accession>A0A2R5GQS4</accession>
<organism evidence="1 2">
    <name type="scientific">Hondaea fermentalgiana</name>
    <dbReference type="NCBI Taxonomy" id="2315210"/>
    <lineage>
        <taxon>Eukaryota</taxon>
        <taxon>Sar</taxon>
        <taxon>Stramenopiles</taxon>
        <taxon>Bigyra</taxon>
        <taxon>Labyrinthulomycetes</taxon>
        <taxon>Thraustochytrida</taxon>
        <taxon>Thraustochytriidae</taxon>
        <taxon>Hondaea</taxon>
    </lineage>
</organism>
<dbReference type="AlphaFoldDB" id="A0A2R5GQS4"/>
<dbReference type="Proteomes" id="UP000241890">
    <property type="component" value="Unassembled WGS sequence"/>
</dbReference>
<name>A0A2R5GQS4_9STRA</name>
<keyword evidence="2" id="KW-1185">Reference proteome</keyword>
<protein>
    <submittedName>
        <fullName evidence="1">Uncharacterized protein</fullName>
    </submittedName>
</protein>
<reference evidence="1 2" key="1">
    <citation type="submission" date="2017-12" db="EMBL/GenBank/DDBJ databases">
        <title>Sequencing, de novo assembly and annotation of complete genome of a new Thraustochytrid species, strain FCC1311.</title>
        <authorList>
            <person name="Sedici K."/>
            <person name="Godart F."/>
            <person name="Aiese Cigliano R."/>
            <person name="Sanseverino W."/>
            <person name="Barakat M."/>
            <person name="Ortet P."/>
            <person name="Marechal E."/>
            <person name="Cagnac O."/>
            <person name="Amato A."/>
        </authorList>
    </citation>
    <scope>NUCLEOTIDE SEQUENCE [LARGE SCALE GENOMIC DNA]</scope>
</reference>
<evidence type="ECO:0000313" key="1">
    <source>
        <dbReference type="EMBL" id="GBG33227.1"/>
    </source>
</evidence>
<gene>
    <name evidence="1" type="ORF">FCC1311_094512</name>
</gene>
<dbReference type="InParanoid" id="A0A2R5GQS4"/>
<sequence length="211" mass="23543">MGDPTSSLIFSIDVGVVNIRVAFYEANGQDMVFADKVSLAPSMKAMKDEAEIIPRVFKLFFHQESPLKAMIEQARVVIVEQQKKRKMLLIQHVIGALCFRSNFAYEFVSPRSVKAHFNTVKFSCKKSGKSVKGAKKNHAANKRAAVEKAHSLFPKFMSRVSAAKRDDVAATFNLELGLYRFEATKLLYTSTASHSVTLAAIVKSDVIRHVM</sequence>
<evidence type="ECO:0000313" key="2">
    <source>
        <dbReference type="Proteomes" id="UP000241890"/>
    </source>
</evidence>
<proteinExistence type="predicted"/>
<dbReference type="EMBL" id="BEYU01000148">
    <property type="protein sequence ID" value="GBG33227.1"/>
    <property type="molecule type" value="Genomic_DNA"/>
</dbReference>
<comment type="caution">
    <text evidence="1">The sequence shown here is derived from an EMBL/GenBank/DDBJ whole genome shotgun (WGS) entry which is preliminary data.</text>
</comment>